<evidence type="ECO:0000256" key="1">
    <source>
        <dbReference type="SAM" id="MobiDB-lite"/>
    </source>
</evidence>
<accession>A0A7S0XHT2</accession>
<name>A0A7S0XHT2_9CHLO</name>
<sequence length="290" mass="33368">MEEEEREEEGSEAASTPVSTPHPTLSRLIARSTPTHSHPRRRLESPRALKTLNFTRPRPKTPNGVPSAVWHKQFAGVAYTFQPGSERRRVRGTAPSPPEMLPRESWEEVSLLANSASNGGRHRHRQWPLDGRLSTNTRAYNDGEPWTRSPCIARQVREEAARDRARKPDPHWTFTPDMSMTMRAKHAVKEQCPEDIFNKYTIHRYTHFDRHLMYSIEPSRFTAKATTGYLANVRHAWRGEVEAEAGKDGRGRAYGRALWEAGTRMRQRRTDEQDELLAVSLRKVKPFLTK</sequence>
<proteinExistence type="predicted"/>
<feature type="region of interest" description="Disordered" evidence="1">
    <location>
        <begin position="1"/>
        <end position="67"/>
    </location>
</feature>
<reference evidence="2" key="1">
    <citation type="submission" date="2021-01" db="EMBL/GenBank/DDBJ databases">
        <authorList>
            <person name="Corre E."/>
            <person name="Pelletier E."/>
            <person name="Niang G."/>
            <person name="Scheremetjew M."/>
            <person name="Finn R."/>
            <person name="Kale V."/>
            <person name="Holt S."/>
            <person name="Cochrane G."/>
            <person name="Meng A."/>
            <person name="Brown T."/>
            <person name="Cohen L."/>
        </authorList>
    </citation>
    <scope>NUCLEOTIDE SEQUENCE</scope>
    <source>
        <strain evidence="2">SL-175</strain>
    </source>
</reference>
<dbReference type="EMBL" id="HBFC01037987">
    <property type="protein sequence ID" value="CAD8723340.1"/>
    <property type="molecule type" value="Transcribed_RNA"/>
</dbReference>
<feature type="compositionally biased region" description="Acidic residues" evidence="1">
    <location>
        <begin position="1"/>
        <end position="11"/>
    </location>
</feature>
<protein>
    <submittedName>
        <fullName evidence="2">Uncharacterized protein</fullName>
    </submittedName>
</protein>
<organism evidence="2">
    <name type="scientific">Mantoniella antarctica</name>
    <dbReference type="NCBI Taxonomy" id="81844"/>
    <lineage>
        <taxon>Eukaryota</taxon>
        <taxon>Viridiplantae</taxon>
        <taxon>Chlorophyta</taxon>
        <taxon>Mamiellophyceae</taxon>
        <taxon>Mamiellales</taxon>
        <taxon>Mamiellaceae</taxon>
        <taxon>Mantoniella</taxon>
    </lineage>
</organism>
<evidence type="ECO:0000313" key="2">
    <source>
        <dbReference type="EMBL" id="CAD8723340.1"/>
    </source>
</evidence>
<gene>
    <name evidence="2" type="ORF">MANT1106_LOCUS22556</name>
</gene>
<feature type="compositionally biased region" description="Polar residues" evidence="1">
    <location>
        <begin position="13"/>
        <end position="23"/>
    </location>
</feature>
<dbReference type="AlphaFoldDB" id="A0A7S0XHT2"/>